<dbReference type="STRING" id="41427.A0A182J1M4"/>
<sequence>MRTIQLISSDNEFFVIEEHLATLSEHIKACVEDADADETVLIFLPIHSAILSKVVQWANIHKDDLIPILDIGYDSDNDDTVEKCTNNIDPKDVDFLKDQKDILMDLGEAAVVLKMKKLTKVVCKTVANIIKNSKSVEEIRDTLNIKCDFTPAEEEQVRRENGFLGNI</sequence>
<evidence type="ECO:0000313" key="6">
    <source>
        <dbReference type="EnsemblMetazoa" id="AATE009636-PA.1"/>
    </source>
</evidence>
<dbReference type="InterPro" id="IPR016072">
    <property type="entry name" value="Skp1_comp_dimer"/>
</dbReference>
<dbReference type="InterPro" id="IPR036296">
    <property type="entry name" value="SKP1-like_dim_sf"/>
</dbReference>
<dbReference type="InterPro" id="IPR001232">
    <property type="entry name" value="SKP1-like"/>
</dbReference>
<evidence type="ECO:0000256" key="2">
    <source>
        <dbReference type="ARBA" id="ARBA00022786"/>
    </source>
</evidence>
<dbReference type="Pfam" id="PF03931">
    <property type="entry name" value="Skp1_POZ"/>
    <property type="match status" value="1"/>
</dbReference>
<protein>
    <recommendedName>
        <fullName evidence="8">SKP1-like protein</fullName>
    </recommendedName>
</protein>
<reference evidence="7" key="1">
    <citation type="submission" date="2021-09" db="EMBL/GenBank/DDBJ databases">
        <authorList>
            <consortium name="Infravec"/>
            <person name="Campbell I L."/>
            <person name="Maslen G."/>
            <person name="Yates A."/>
        </authorList>
    </citation>
    <scope>NUCLEOTIDE SEQUENCE [LARGE SCALE GENOMIC DNA]</scope>
    <source>
        <strain evidence="7">Infravec2 EBRE</strain>
    </source>
</reference>
<dbReference type="EnsemblMetazoa" id="ENSAATROPT017035">
    <property type="protein sequence ID" value="ENSAATROPP015016"/>
    <property type="gene ID" value="ENSAATROPG013942"/>
</dbReference>
<dbReference type="PIRSF" id="PIRSF028729">
    <property type="entry name" value="E3_ubiquit_lig_SCF_Skp"/>
    <property type="match status" value="1"/>
</dbReference>
<dbReference type="Pfam" id="PF01466">
    <property type="entry name" value="Skp1"/>
    <property type="match status" value="1"/>
</dbReference>
<dbReference type="GO" id="GO:0006511">
    <property type="term" value="P:ubiquitin-dependent protein catabolic process"/>
    <property type="evidence" value="ECO:0007669"/>
    <property type="project" value="InterPro"/>
</dbReference>
<dbReference type="InterPro" id="IPR016073">
    <property type="entry name" value="Skp1_comp_POZ"/>
</dbReference>
<evidence type="ECO:0000259" key="5">
    <source>
        <dbReference type="Pfam" id="PF03931"/>
    </source>
</evidence>
<dbReference type="InterPro" id="IPR011333">
    <property type="entry name" value="SKP1/BTB/POZ_sf"/>
</dbReference>
<proteinExistence type="inferred from homology"/>
<dbReference type="SUPFAM" id="SSF81382">
    <property type="entry name" value="Skp1 dimerisation domain-like"/>
    <property type="match status" value="1"/>
</dbReference>
<comment type="similarity">
    <text evidence="1 3">Belongs to the SKP1 family.</text>
</comment>
<dbReference type="Gene3D" id="3.30.710.10">
    <property type="entry name" value="Potassium Channel Kv1.1, Chain A"/>
    <property type="match status" value="1"/>
</dbReference>
<dbReference type="EnsemblMetazoa" id="AATE009636-RA">
    <property type="protein sequence ID" value="AATE009636-PA.1"/>
    <property type="gene ID" value="AATE009636"/>
</dbReference>
<keyword evidence="2 3" id="KW-0833">Ubl conjugation pathway</keyword>
<evidence type="ECO:0000313" key="7">
    <source>
        <dbReference type="Proteomes" id="UP000075880"/>
    </source>
</evidence>
<dbReference type="AlphaFoldDB" id="A0A182J1M4"/>
<dbReference type="SMART" id="SM00512">
    <property type="entry name" value="Skp1"/>
    <property type="match status" value="1"/>
</dbReference>
<comment type="pathway">
    <text evidence="3">Protein modification; protein ubiquitination.</text>
</comment>
<evidence type="ECO:0000256" key="3">
    <source>
        <dbReference type="PIRNR" id="PIRNR028729"/>
    </source>
</evidence>
<dbReference type="VEuPathDB" id="VectorBase:AATE009636"/>
<feature type="domain" description="SKP1 component dimerisation" evidence="4">
    <location>
        <begin position="116"/>
        <end position="161"/>
    </location>
</feature>
<accession>A0A182J1M4</accession>
<dbReference type="InterPro" id="IPR016897">
    <property type="entry name" value="SKP1"/>
</dbReference>
<evidence type="ECO:0000256" key="1">
    <source>
        <dbReference type="ARBA" id="ARBA00009993"/>
    </source>
</evidence>
<keyword evidence="7" id="KW-1185">Reference proteome</keyword>
<name>A0A182J1M4_ANOAO</name>
<dbReference type="PANTHER" id="PTHR11165">
    <property type="entry name" value="SKP1"/>
    <property type="match status" value="1"/>
</dbReference>
<evidence type="ECO:0008006" key="8">
    <source>
        <dbReference type="Google" id="ProtNLM"/>
    </source>
</evidence>
<organism evidence="6">
    <name type="scientific">Anopheles atroparvus</name>
    <name type="common">European mosquito</name>
    <dbReference type="NCBI Taxonomy" id="41427"/>
    <lineage>
        <taxon>Eukaryota</taxon>
        <taxon>Metazoa</taxon>
        <taxon>Ecdysozoa</taxon>
        <taxon>Arthropoda</taxon>
        <taxon>Hexapoda</taxon>
        <taxon>Insecta</taxon>
        <taxon>Pterygota</taxon>
        <taxon>Neoptera</taxon>
        <taxon>Endopterygota</taxon>
        <taxon>Diptera</taxon>
        <taxon>Nematocera</taxon>
        <taxon>Culicoidea</taxon>
        <taxon>Culicidae</taxon>
        <taxon>Anophelinae</taxon>
        <taxon>Anopheles</taxon>
    </lineage>
</organism>
<dbReference type="Proteomes" id="UP000075880">
    <property type="component" value="Unassembled WGS sequence"/>
</dbReference>
<dbReference type="SUPFAM" id="SSF54695">
    <property type="entry name" value="POZ domain"/>
    <property type="match status" value="1"/>
</dbReference>
<feature type="domain" description="SKP1 component POZ" evidence="5">
    <location>
        <begin position="3"/>
        <end position="62"/>
    </location>
</feature>
<evidence type="ECO:0000259" key="4">
    <source>
        <dbReference type="Pfam" id="PF01466"/>
    </source>
</evidence>
<dbReference type="OrthoDB" id="2342932at2759"/>
<reference evidence="6" key="2">
    <citation type="submission" date="2022-08" db="UniProtKB">
        <authorList>
            <consortium name="EnsemblMetazoa"/>
        </authorList>
    </citation>
    <scope>IDENTIFICATION</scope>
    <source>
        <strain evidence="6">EBRO</strain>
    </source>
</reference>